<dbReference type="EMBL" id="VBQZ03000057">
    <property type="protein sequence ID" value="MXQ89674.1"/>
    <property type="molecule type" value="Genomic_DNA"/>
</dbReference>
<dbReference type="PANTHER" id="PTHR11941">
    <property type="entry name" value="ENOYL-COA HYDRATASE-RELATED"/>
    <property type="match status" value="1"/>
</dbReference>
<dbReference type="Gene3D" id="3.90.226.10">
    <property type="entry name" value="2-enoyl-CoA Hydratase, Chain A, domain 1"/>
    <property type="match status" value="1"/>
</dbReference>
<accession>A0A6B0RNS2</accession>
<evidence type="ECO:0000256" key="1">
    <source>
        <dbReference type="ARBA" id="ARBA00005254"/>
    </source>
</evidence>
<evidence type="ECO:0000256" key="3">
    <source>
        <dbReference type="RuleBase" id="RU003707"/>
    </source>
</evidence>
<dbReference type="FunFam" id="3.90.226.10:FF:000022">
    <property type="entry name" value="methylglutaconyl-CoA hydratase, mitochondrial isoform X1"/>
    <property type="match status" value="1"/>
</dbReference>
<dbReference type="GO" id="GO:0006635">
    <property type="term" value="P:fatty acid beta-oxidation"/>
    <property type="evidence" value="ECO:0007669"/>
    <property type="project" value="TreeGrafter"/>
</dbReference>
<dbReference type="PANTHER" id="PTHR11941:SF12">
    <property type="entry name" value="METHYLGLUTACONYL-COA HYDRATASE, MITOCHONDRIAL"/>
    <property type="match status" value="1"/>
</dbReference>
<evidence type="ECO:0000256" key="2">
    <source>
        <dbReference type="ARBA" id="ARBA00023239"/>
    </source>
</evidence>
<dbReference type="InterPro" id="IPR018376">
    <property type="entry name" value="Enoyl-CoA_hyd/isom_CS"/>
</dbReference>
<dbReference type="GO" id="GO:0004300">
    <property type="term" value="F:enoyl-CoA hydratase activity"/>
    <property type="evidence" value="ECO:0007669"/>
    <property type="project" value="TreeGrafter"/>
</dbReference>
<dbReference type="GO" id="GO:0005739">
    <property type="term" value="C:mitochondrion"/>
    <property type="evidence" value="ECO:0007669"/>
    <property type="project" value="TreeGrafter"/>
</dbReference>
<comment type="similarity">
    <text evidence="1 3">Belongs to the enoyl-CoA hydratase/isomerase family.</text>
</comment>
<dbReference type="Pfam" id="PF00378">
    <property type="entry name" value="ECH_1"/>
    <property type="match status" value="1"/>
</dbReference>
<evidence type="ECO:0000313" key="6">
    <source>
        <dbReference type="Proteomes" id="UP000322234"/>
    </source>
</evidence>
<dbReference type="PROSITE" id="PS00166">
    <property type="entry name" value="ENOYL_COA_HYDRATASE"/>
    <property type="match status" value="1"/>
</dbReference>
<sequence length="406" mass="43354">MAVAASAAPGALGTLQAGRARLVAACCARLGPRWRLPGSWTCPRVDSTIWARGWTPAAGGAAWQRGYSAEVKTEDELRVRYLEEENRGIVVLGINRAYAKNSLSKNLIKMLSKAVDALKSDKKVRTIIVRSEVPGIFCAGADLKERAKMSSSEVGPFVSKIRAMINEIANLPVPTIAAIDGLALGGGLELALACDIRVAASSAKMGLVETKLAIIPGGGGTQRLPRAIGMSLAKELIFSARVLDGQEAKSVGLISHVLEQNQEGDAAYRKALDLAREFLPQGPVAMRVAKLAINQGMEVDLVTGLAIEEACYAQVERVYGVTQDIFALPGLCDGRKDSEVNQKGRHCNQKGKSHPGKTTASRSRDRRPQAALDSKPGFQKVASEAPIIILIEKVLGRARQKSKMGK</sequence>
<dbReference type="Gene3D" id="1.10.12.10">
    <property type="entry name" value="Lyase 2-enoyl-coa Hydratase, Chain A, domain 2"/>
    <property type="match status" value="1"/>
</dbReference>
<dbReference type="InterPro" id="IPR001753">
    <property type="entry name" value="Enoyl-CoA_hydra/iso"/>
</dbReference>
<dbReference type="InterPro" id="IPR029045">
    <property type="entry name" value="ClpP/crotonase-like_dom_sf"/>
</dbReference>
<comment type="caution">
    <text evidence="5">The sequence shown here is derived from an EMBL/GenBank/DDBJ whole genome shotgun (WGS) entry which is preliminary data.</text>
</comment>
<dbReference type="SUPFAM" id="SSF52096">
    <property type="entry name" value="ClpP/crotonase"/>
    <property type="match status" value="1"/>
</dbReference>
<name>A0A6B0RNS2_9CETA</name>
<proteinExistence type="inferred from homology"/>
<dbReference type="Proteomes" id="UP000322234">
    <property type="component" value="Unassembled WGS sequence"/>
</dbReference>
<gene>
    <name evidence="5" type="ORF">E5288_WYG022162</name>
</gene>
<reference evidence="5" key="1">
    <citation type="submission" date="2019-10" db="EMBL/GenBank/DDBJ databases">
        <title>The sequence and de novo assembly of the wild yak genome.</title>
        <authorList>
            <person name="Liu Y."/>
        </authorList>
    </citation>
    <scope>NUCLEOTIDE SEQUENCE [LARGE SCALE GENOMIC DNA]</scope>
    <source>
        <strain evidence="5">WY2019</strain>
    </source>
</reference>
<protein>
    <recommendedName>
        <fullName evidence="7">Methylglutaconyl-CoA hydratase, mitochondrial</fullName>
    </recommendedName>
</protein>
<keyword evidence="2" id="KW-0456">Lyase</keyword>
<dbReference type="CDD" id="cd06558">
    <property type="entry name" value="crotonase-like"/>
    <property type="match status" value="1"/>
</dbReference>
<feature type="compositionally biased region" description="Basic residues" evidence="4">
    <location>
        <begin position="343"/>
        <end position="355"/>
    </location>
</feature>
<dbReference type="InterPro" id="IPR014748">
    <property type="entry name" value="Enoyl-CoA_hydra_C"/>
</dbReference>
<dbReference type="AlphaFoldDB" id="A0A6B0RNS2"/>
<evidence type="ECO:0000256" key="4">
    <source>
        <dbReference type="SAM" id="MobiDB-lite"/>
    </source>
</evidence>
<organism evidence="5 6">
    <name type="scientific">Bos mutus</name>
    <name type="common">wild yak</name>
    <dbReference type="NCBI Taxonomy" id="72004"/>
    <lineage>
        <taxon>Eukaryota</taxon>
        <taxon>Metazoa</taxon>
        <taxon>Chordata</taxon>
        <taxon>Craniata</taxon>
        <taxon>Vertebrata</taxon>
        <taxon>Euteleostomi</taxon>
        <taxon>Mammalia</taxon>
        <taxon>Eutheria</taxon>
        <taxon>Laurasiatheria</taxon>
        <taxon>Artiodactyla</taxon>
        <taxon>Ruminantia</taxon>
        <taxon>Pecora</taxon>
        <taxon>Bovidae</taxon>
        <taxon>Bovinae</taxon>
        <taxon>Bos</taxon>
    </lineage>
</organism>
<evidence type="ECO:0000313" key="5">
    <source>
        <dbReference type="EMBL" id="MXQ89674.1"/>
    </source>
</evidence>
<evidence type="ECO:0008006" key="7">
    <source>
        <dbReference type="Google" id="ProtNLM"/>
    </source>
</evidence>
<feature type="region of interest" description="Disordered" evidence="4">
    <location>
        <begin position="342"/>
        <end position="378"/>
    </location>
</feature>
<keyword evidence="6" id="KW-1185">Reference proteome</keyword>